<protein>
    <submittedName>
        <fullName evidence="2">Uncharacterized protein</fullName>
    </submittedName>
</protein>
<reference evidence="2" key="1">
    <citation type="submission" date="2022-11" db="UniProtKB">
        <authorList>
            <consortium name="WormBaseParasite"/>
        </authorList>
    </citation>
    <scope>IDENTIFICATION</scope>
</reference>
<dbReference type="Proteomes" id="UP000887581">
    <property type="component" value="Unplaced"/>
</dbReference>
<evidence type="ECO:0000313" key="1">
    <source>
        <dbReference type="Proteomes" id="UP000887581"/>
    </source>
</evidence>
<organism evidence="1 2">
    <name type="scientific">Setaria digitata</name>
    <dbReference type="NCBI Taxonomy" id="48799"/>
    <lineage>
        <taxon>Eukaryota</taxon>
        <taxon>Metazoa</taxon>
        <taxon>Ecdysozoa</taxon>
        <taxon>Nematoda</taxon>
        <taxon>Chromadorea</taxon>
        <taxon>Rhabditida</taxon>
        <taxon>Spirurina</taxon>
        <taxon>Spiruromorpha</taxon>
        <taxon>Filarioidea</taxon>
        <taxon>Setariidae</taxon>
        <taxon>Setaria</taxon>
    </lineage>
</organism>
<evidence type="ECO:0000313" key="2">
    <source>
        <dbReference type="WBParaSite" id="sdigi.contig139.g5086.t1"/>
    </source>
</evidence>
<accession>A0A915PM66</accession>
<keyword evidence="1" id="KW-1185">Reference proteome</keyword>
<sequence length="108" mass="12035">MFTLSGDSEGLSNFVCDKQLPKFAINDLQKKGMEEKGMSHGPHSSMFSCSYEIKYHLESNQFDIDLTNLSLAGSVTCLNCKAEIIASRVQWGNVEFRPKIDLKNIIGS</sequence>
<dbReference type="AlphaFoldDB" id="A0A915PM66"/>
<dbReference type="WBParaSite" id="sdigi.contig139.g5086.t1">
    <property type="protein sequence ID" value="sdigi.contig139.g5086.t1"/>
    <property type="gene ID" value="sdigi.contig139.g5086"/>
</dbReference>
<name>A0A915PM66_9BILA</name>
<proteinExistence type="predicted"/>